<proteinExistence type="predicted"/>
<sequence>MPNYTYVDHKLRLSVTFIWSEDVSKTMVDQFRTWQHSDKPPSVIVASTGLQLLKTRNTTDQLLDEYKRNLTRLVQAIDYLDVKNTQVLWKLMEPVDHAAKVWSAPLLISSRGTSPGAGAHAGAGVHLSRTALQHCAQSLLNMFCNDHMNFNDGTCCASPEPATPLTAITFALFLVW</sequence>
<dbReference type="EMBL" id="JTDY01000134">
    <property type="protein sequence ID" value="KOB78683.1"/>
    <property type="molecule type" value="Genomic_DNA"/>
</dbReference>
<accession>A0A0L7LT95</accession>
<name>A0A0L7LT95_OPEBR</name>
<evidence type="ECO:0000313" key="2">
    <source>
        <dbReference type="Proteomes" id="UP000037510"/>
    </source>
</evidence>
<dbReference type="AlphaFoldDB" id="A0A0L7LT95"/>
<gene>
    <name evidence="1" type="ORF">OBRU01_01651</name>
</gene>
<dbReference type="Proteomes" id="UP000037510">
    <property type="component" value="Unassembled WGS sequence"/>
</dbReference>
<organism evidence="1 2">
    <name type="scientific">Operophtera brumata</name>
    <name type="common">Winter moth</name>
    <name type="synonym">Phalaena brumata</name>
    <dbReference type="NCBI Taxonomy" id="104452"/>
    <lineage>
        <taxon>Eukaryota</taxon>
        <taxon>Metazoa</taxon>
        <taxon>Ecdysozoa</taxon>
        <taxon>Arthropoda</taxon>
        <taxon>Hexapoda</taxon>
        <taxon>Insecta</taxon>
        <taxon>Pterygota</taxon>
        <taxon>Neoptera</taxon>
        <taxon>Endopterygota</taxon>
        <taxon>Lepidoptera</taxon>
        <taxon>Glossata</taxon>
        <taxon>Ditrysia</taxon>
        <taxon>Geometroidea</taxon>
        <taxon>Geometridae</taxon>
        <taxon>Larentiinae</taxon>
        <taxon>Operophtera</taxon>
    </lineage>
</organism>
<comment type="caution">
    <text evidence="1">The sequence shown here is derived from an EMBL/GenBank/DDBJ whole genome shotgun (WGS) entry which is preliminary data.</text>
</comment>
<protein>
    <submittedName>
        <fullName evidence="1">Uncharacterized protein</fullName>
    </submittedName>
</protein>
<reference evidence="1 2" key="1">
    <citation type="journal article" date="2015" name="Genome Biol. Evol.">
        <title>The genome of winter moth (Operophtera brumata) provides a genomic perspective on sexual dimorphism and phenology.</title>
        <authorList>
            <person name="Derks M.F."/>
            <person name="Smit S."/>
            <person name="Salis L."/>
            <person name="Schijlen E."/>
            <person name="Bossers A."/>
            <person name="Mateman C."/>
            <person name="Pijl A.S."/>
            <person name="de Ridder D."/>
            <person name="Groenen M.A."/>
            <person name="Visser M.E."/>
            <person name="Megens H.J."/>
        </authorList>
    </citation>
    <scope>NUCLEOTIDE SEQUENCE [LARGE SCALE GENOMIC DNA]</scope>
    <source>
        <strain evidence="1">WM2013NL</strain>
        <tissue evidence="1">Head and thorax</tissue>
    </source>
</reference>
<keyword evidence="2" id="KW-1185">Reference proteome</keyword>
<evidence type="ECO:0000313" key="1">
    <source>
        <dbReference type="EMBL" id="KOB78683.1"/>
    </source>
</evidence>